<evidence type="ECO:0000259" key="2">
    <source>
        <dbReference type="PROSITE" id="PS50404"/>
    </source>
</evidence>
<dbReference type="CDD" id="cd03177">
    <property type="entry name" value="GST_C_Delta_Epsilon"/>
    <property type="match status" value="1"/>
</dbReference>
<evidence type="ECO:0000259" key="3">
    <source>
        <dbReference type="PROSITE" id="PS50405"/>
    </source>
</evidence>
<gene>
    <name evidence="4" type="ORF">DIABBA_LOCUS7868</name>
</gene>
<dbReference type="Proteomes" id="UP001153709">
    <property type="component" value="Chromosome 5"/>
</dbReference>
<dbReference type="SFLD" id="SFLDG00358">
    <property type="entry name" value="Main_(cytGST)"/>
    <property type="match status" value="1"/>
</dbReference>
<dbReference type="AlphaFoldDB" id="A0A9N9SXX2"/>
<reference evidence="4" key="1">
    <citation type="submission" date="2022-01" db="EMBL/GenBank/DDBJ databases">
        <authorList>
            <person name="King R."/>
        </authorList>
    </citation>
    <scope>NUCLEOTIDE SEQUENCE</scope>
</reference>
<dbReference type="PANTHER" id="PTHR43969">
    <property type="entry name" value="GLUTATHIONE S TRANSFERASE D10, ISOFORM A-RELATED"/>
    <property type="match status" value="1"/>
</dbReference>
<dbReference type="InterPro" id="IPR040079">
    <property type="entry name" value="Glutathione_S-Trfase"/>
</dbReference>
<organism evidence="4 5">
    <name type="scientific">Diabrotica balteata</name>
    <name type="common">Banded cucumber beetle</name>
    <dbReference type="NCBI Taxonomy" id="107213"/>
    <lineage>
        <taxon>Eukaryota</taxon>
        <taxon>Metazoa</taxon>
        <taxon>Ecdysozoa</taxon>
        <taxon>Arthropoda</taxon>
        <taxon>Hexapoda</taxon>
        <taxon>Insecta</taxon>
        <taxon>Pterygota</taxon>
        <taxon>Neoptera</taxon>
        <taxon>Endopterygota</taxon>
        <taxon>Coleoptera</taxon>
        <taxon>Polyphaga</taxon>
        <taxon>Cucujiformia</taxon>
        <taxon>Chrysomeloidea</taxon>
        <taxon>Chrysomelidae</taxon>
        <taxon>Galerucinae</taxon>
        <taxon>Diabroticina</taxon>
        <taxon>Diabroticites</taxon>
        <taxon>Diabrotica</taxon>
    </lineage>
</organism>
<dbReference type="EMBL" id="OU898280">
    <property type="protein sequence ID" value="CAG9834574.1"/>
    <property type="molecule type" value="Genomic_DNA"/>
</dbReference>
<dbReference type="SFLD" id="SFLDS00019">
    <property type="entry name" value="Glutathione_Transferase_(cytos"/>
    <property type="match status" value="1"/>
</dbReference>
<dbReference type="CDD" id="cd03045">
    <property type="entry name" value="GST_N_Delta_Epsilon"/>
    <property type="match status" value="1"/>
</dbReference>
<dbReference type="PROSITE" id="PS50404">
    <property type="entry name" value="GST_NTER"/>
    <property type="match status" value="1"/>
</dbReference>
<comment type="subunit">
    <text evidence="1">Homodimer.</text>
</comment>
<dbReference type="InterPro" id="IPR036249">
    <property type="entry name" value="Thioredoxin-like_sf"/>
</dbReference>
<dbReference type="Pfam" id="PF13410">
    <property type="entry name" value="GST_C_2"/>
    <property type="match status" value="1"/>
</dbReference>
<sequence length="220" mass="24581">MKPILYYFPISIPSRGAYLAAKAAGVDVDIRILDVIKGEQFTEDFLKINPQHTVPTLVDGEYTVWDSHAIGGYLATVYSNNDNLYPKDPKKRALVDQRLFFDCGTLYPRIWAIVYPISHKGEDQIYDEHKRYLEEALGFLNVFLEGNDFVTGKHLTIADCSLVATVSSIVAIGWDISAYSNIANWLARCTLAIPDYEEANQKGADLFGKLITSKLAPGQL</sequence>
<dbReference type="InterPro" id="IPR010987">
    <property type="entry name" value="Glutathione-S-Trfase_C-like"/>
</dbReference>
<dbReference type="SUPFAM" id="SSF52833">
    <property type="entry name" value="Thioredoxin-like"/>
    <property type="match status" value="1"/>
</dbReference>
<dbReference type="FunFam" id="3.40.30.10:FF:000208">
    <property type="entry name" value="glutathione S-transferase 1"/>
    <property type="match status" value="1"/>
</dbReference>
<evidence type="ECO:0000313" key="5">
    <source>
        <dbReference type="Proteomes" id="UP001153709"/>
    </source>
</evidence>
<name>A0A9N9SXX2_DIABA</name>
<dbReference type="SUPFAM" id="SSF47616">
    <property type="entry name" value="GST C-terminal domain-like"/>
    <property type="match status" value="1"/>
</dbReference>
<evidence type="ECO:0000256" key="1">
    <source>
        <dbReference type="ARBA" id="ARBA00011738"/>
    </source>
</evidence>
<dbReference type="OrthoDB" id="2309723at2759"/>
<dbReference type="FunFam" id="1.20.1050.10:FF:000007">
    <property type="entry name" value="Glutathione S-transferase 1-1"/>
    <property type="match status" value="1"/>
</dbReference>
<dbReference type="PANTHER" id="PTHR43969:SF9">
    <property type="entry name" value="GLUTATHIONE S TRANSFERASE D10, ISOFORM A-RELATED"/>
    <property type="match status" value="1"/>
</dbReference>
<dbReference type="Pfam" id="PF02798">
    <property type="entry name" value="GST_N"/>
    <property type="match status" value="1"/>
</dbReference>
<evidence type="ECO:0000313" key="4">
    <source>
        <dbReference type="EMBL" id="CAG9834574.1"/>
    </source>
</evidence>
<dbReference type="InterPro" id="IPR036282">
    <property type="entry name" value="Glutathione-S-Trfase_C_sf"/>
</dbReference>
<dbReference type="GO" id="GO:0004364">
    <property type="term" value="F:glutathione transferase activity"/>
    <property type="evidence" value="ECO:0007669"/>
    <property type="project" value="TreeGrafter"/>
</dbReference>
<dbReference type="InterPro" id="IPR004045">
    <property type="entry name" value="Glutathione_S-Trfase_N"/>
</dbReference>
<dbReference type="PROSITE" id="PS50405">
    <property type="entry name" value="GST_CTER"/>
    <property type="match status" value="1"/>
</dbReference>
<keyword evidence="5" id="KW-1185">Reference proteome</keyword>
<proteinExistence type="predicted"/>
<feature type="domain" description="GST N-terminal" evidence="2">
    <location>
        <begin position="1"/>
        <end position="82"/>
    </location>
</feature>
<dbReference type="SFLD" id="SFLDG01153">
    <property type="entry name" value="Main.4:_Theta-like"/>
    <property type="match status" value="1"/>
</dbReference>
<dbReference type="Gene3D" id="1.20.1050.10">
    <property type="match status" value="1"/>
</dbReference>
<feature type="domain" description="GST C-terminal" evidence="3">
    <location>
        <begin position="88"/>
        <end position="206"/>
    </location>
</feature>
<dbReference type="Gene3D" id="3.40.30.10">
    <property type="entry name" value="Glutaredoxin"/>
    <property type="match status" value="1"/>
</dbReference>
<accession>A0A9N9SXX2</accession>
<dbReference type="GO" id="GO:0006749">
    <property type="term" value="P:glutathione metabolic process"/>
    <property type="evidence" value="ECO:0007669"/>
    <property type="project" value="TreeGrafter"/>
</dbReference>
<protein>
    <submittedName>
        <fullName evidence="4">Uncharacterized protein</fullName>
    </submittedName>
</protein>